<dbReference type="EMBL" id="HE580271">
    <property type="protein sequence ID" value="CCD24977.1"/>
    <property type="molecule type" value="Genomic_DNA"/>
</dbReference>
<evidence type="ECO:0000256" key="4">
    <source>
        <dbReference type="ARBA" id="ARBA00022603"/>
    </source>
</evidence>
<dbReference type="AlphaFoldDB" id="G0WB57"/>
<dbReference type="PANTHER" id="PTHR46103:SF1">
    <property type="entry name" value="RRNA METHYLTRANSFERASE 1, MITOCHONDRIAL"/>
    <property type="match status" value="1"/>
</dbReference>
<dbReference type="CDD" id="cd18105">
    <property type="entry name" value="SpoU-like_MRM1"/>
    <property type="match status" value="1"/>
</dbReference>
<protein>
    <recommendedName>
        <fullName evidence="9">rRNA methyltransferase 1, mitochondrial</fullName>
    </recommendedName>
</protein>
<dbReference type="KEGG" id="ndi:NDAI_0E01610"/>
<evidence type="ECO:0000256" key="6">
    <source>
        <dbReference type="ARBA" id="ARBA00022691"/>
    </source>
</evidence>
<dbReference type="InterPro" id="IPR029028">
    <property type="entry name" value="Alpha/beta_knot_MTases"/>
</dbReference>
<keyword evidence="7" id="KW-0809">Transit peptide</keyword>
<dbReference type="InterPro" id="IPR001537">
    <property type="entry name" value="SpoU_MeTrfase"/>
</dbReference>
<comment type="similarity">
    <text evidence="2">Belongs to the class IV-like SAM-binding methyltransferase superfamily. RNA methyltransferase TrmH family.</text>
</comment>
<dbReference type="SUPFAM" id="SSF75217">
    <property type="entry name" value="alpha/beta knot"/>
    <property type="match status" value="1"/>
</dbReference>
<dbReference type="GO" id="GO:0005739">
    <property type="term" value="C:mitochondrion"/>
    <property type="evidence" value="ECO:0007669"/>
    <property type="project" value="UniProtKB-SubCell"/>
</dbReference>
<accession>G0WB57</accession>
<dbReference type="SMART" id="SM00967">
    <property type="entry name" value="SpoU_sub_bind"/>
    <property type="match status" value="1"/>
</dbReference>
<evidence type="ECO:0000313" key="12">
    <source>
        <dbReference type="Proteomes" id="UP000000689"/>
    </source>
</evidence>
<dbReference type="InterPro" id="IPR047182">
    <property type="entry name" value="MRM1"/>
</dbReference>
<dbReference type="FunFam" id="3.40.1280.10:FF:000036">
    <property type="entry name" value="MRM1p Ribose methyltransferase"/>
    <property type="match status" value="1"/>
</dbReference>
<dbReference type="HOGENOM" id="CLU_021322_5_1_1"/>
<dbReference type="STRING" id="1071378.G0WB57"/>
<evidence type="ECO:0000259" key="10">
    <source>
        <dbReference type="SMART" id="SM00967"/>
    </source>
</evidence>
<dbReference type="OMA" id="RKYAHVH"/>
<dbReference type="GO" id="GO:0008989">
    <property type="term" value="F:rRNA (guanine-N1-)-methyltransferase activity"/>
    <property type="evidence" value="ECO:0007669"/>
    <property type="project" value="EnsemblFungi"/>
</dbReference>
<evidence type="ECO:0000256" key="9">
    <source>
        <dbReference type="ARBA" id="ARBA00034881"/>
    </source>
</evidence>
<evidence type="ECO:0000313" key="11">
    <source>
        <dbReference type="EMBL" id="CCD24977.1"/>
    </source>
</evidence>
<dbReference type="eggNOG" id="KOG0838">
    <property type="taxonomic scope" value="Eukaryota"/>
</dbReference>
<proteinExistence type="inferred from homology"/>
<gene>
    <name evidence="11" type="primary">NDAI0E01610</name>
    <name evidence="11" type="ordered locus">NDAI_0E01610</name>
</gene>
<dbReference type="InterPro" id="IPR029064">
    <property type="entry name" value="Ribosomal_eL30-like_sf"/>
</dbReference>
<dbReference type="OrthoDB" id="270651at2759"/>
<keyword evidence="4" id="KW-0489">Methyltransferase</keyword>
<sequence length="455" mass="52319">MIKNGNAIATLRLFRTNRFSFKRELSIKPGIVTTKGKNSRGNDGSIKFEKNIPIYGRPKAWELAKEDKETWFKRKYAHVHARRKMERAEEEGGNRNVDPYGKKEAHLERLRRYSDVKRSQYENHRTKFQKVNPLSGLQINPLMEYIYGTNCVLIALKQNKREYFNRLWYHGRLNDELIQLCKERDVELIETDKHRLNLLTNYAVHNNVVLETKPLDIMEISHLTMCDPTIGEFGFKEVGFDRNDLTDHTMKYICNFTEGEGDREEVSIKTRNRTKKYPFGLFLDEVVDPHNMGAIIRSAYFLGVDFIVLTRKNCAPLSPVVLKTSSGSMECMPIFCVDKPLQFFTDSQREGGWAFITSHVSDANGKIKDLKYIKDKILDLHDLSGKCLDFPIMLVIGNEGAGVRTNLRMRSDFFVEIPFGRKQEILGPGNKMGLPIVDSLNVSVATALLINSILN</sequence>
<keyword evidence="5" id="KW-0808">Transferase</keyword>
<dbReference type="NCBIfam" id="TIGR00186">
    <property type="entry name" value="rRNA_methyl_3"/>
    <property type="match status" value="1"/>
</dbReference>
<dbReference type="InterPro" id="IPR004441">
    <property type="entry name" value="rRNA_MeTrfase_TrmH"/>
</dbReference>
<dbReference type="PANTHER" id="PTHR46103">
    <property type="entry name" value="RRNA METHYLTRANSFERASE 1, MITOCHONDRIAL"/>
    <property type="match status" value="1"/>
</dbReference>
<name>G0WB57_NAUDC</name>
<dbReference type="GO" id="GO:0003723">
    <property type="term" value="F:RNA binding"/>
    <property type="evidence" value="ECO:0007669"/>
    <property type="project" value="InterPro"/>
</dbReference>
<comment type="subcellular location">
    <subcellularLocation>
        <location evidence="1">Mitochondrion</location>
    </subcellularLocation>
</comment>
<evidence type="ECO:0000256" key="5">
    <source>
        <dbReference type="ARBA" id="ARBA00022679"/>
    </source>
</evidence>
<organism evidence="11 12">
    <name type="scientific">Naumovozyma dairenensis (strain ATCC 10597 / BCRC 20456 / CBS 421 / NBRC 0211 / NRRL Y-12639)</name>
    <name type="common">Saccharomyces dairenensis</name>
    <dbReference type="NCBI Taxonomy" id="1071378"/>
    <lineage>
        <taxon>Eukaryota</taxon>
        <taxon>Fungi</taxon>
        <taxon>Dikarya</taxon>
        <taxon>Ascomycota</taxon>
        <taxon>Saccharomycotina</taxon>
        <taxon>Saccharomycetes</taxon>
        <taxon>Saccharomycetales</taxon>
        <taxon>Saccharomycetaceae</taxon>
        <taxon>Naumovozyma</taxon>
    </lineage>
</organism>
<dbReference type="GeneID" id="11498867"/>
<feature type="domain" description="RNA 2-O ribose methyltransferase substrate binding" evidence="10">
    <location>
        <begin position="145"/>
        <end position="218"/>
    </location>
</feature>
<evidence type="ECO:0000256" key="1">
    <source>
        <dbReference type="ARBA" id="ARBA00004173"/>
    </source>
</evidence>
<dbReference type="Gene3D" id="3.40.1280.10">
    <property type="match status" value="1"/>
</dbReference>
<evidence type="ECO:0000256" key="8">
    <source>
        <dbReference type="ARBA" id="ARBA00023128"/>
    </source>
</evidence>
<dbReference type="Pfam" id="PF08032">
    <property type="entry name" value="SpoU_sub_bind"/>
    <property type="match status" value="1"/>
</dbReference>
<keyword evidence="6" id="KW-0949">S-adenosyl-L-methionine</keyword>
<dbReference type="Proteomes" id="UP000000689">
    <property type="component" value="Chromosome 5"/>
</dbReference>
<evidence type="ECO:0000256" key="3">
    <source>
        <dbReference type="ARBA" id="ARBA00022552"/>
    </source>
</evidence>
<keyword evidence="8" id="KW-0496">Mitochondrion</keyword>
<keyword evidence="12" id="KW-1185">Reference proteome</keyword>
<evidence type="ECO:0000256" key="2">
    <source>
        <dbReference type="ARBA" id="ARBA00007228"/>
    </source>
</evidence>
<reference evidence="11 12" key="1">
    <citation type="journal article" date="2011" name="Proc. Natl. Acad. Sci. U.S.A.">
        <title>Evolutionary erosion of yeast sex chromosomes by mating-type switching accidents.</title>
        <authorList>
            <person name="Gordon J.L."/>
            <person name="Armisen D."/>
            <person name="Proux-Wera E."/>
            <person name="Oheigeartaigh S.S."/>
            <person name="Byrne K.P."/>
            <person name="Wolfe K.H."/>
        </authorList>
    </citation>
    <scope>NUCLEOTIDE SEQUENCE [LARGE SCALE GENOMIC DNA]</scope>
    <source>
        <strain evidence="12">ATCC 10597 / BCRC 20456 / CBS 421 / NBRC 0211 / NRRL Y-12639</strain>
    </source>
</reference>
<dbReference type="InterPro" id="IPR029026">
    <property type="entry name" value="tRNA_m1G_MTases_N"/>
</dbReference>
<dbReference type="Gene3D" id="3.30.1330.30">
    <property type="match status" value="1"/>
</dbReference>
<dbReference type="InterPro" id="IPR047261">
    <property type="entry name" value="MRM1_MeTrfase_dom"/>
</dbReference>
<keyword evidence="3" id="KW-0698">rRNA processing</keyword>
<evidence type="ECO:0000256" key="7">
    <source>
        <dbReference type="ARBA" id="ARBA00022946"/>
    </source>
</evidence>
<dbReference type="RefSeq" id="XP_003670220.1">
    <property type="nucleotide sequence ID" value="XM_003670172.1"/>
</dbReference>
<dbReference type="Pfam" id="PF00588">
    <property type="entry name" value="SpoU_methylase"/>
    <property type="match status" value="1"/>
</dbReference>
<dbReference type="InterPro" id="IPR013123">
    <property type="entry name" value="SpoU_subst-bd"/>
</dbReference>
<dbReference type="SUPFAM" id="SSF55315">
    <property type="entry name" value="L30e-like"/>
    <property type="match status" value="1"/>
</dbReference>